<evidence type="ECO:0000256" key="1">
    <source>
        <dbReference type="SAM" id="Phobius"/>
    </source>
</evidence>
<protein>
    <submittedName>
        <fullName evidence="2">Uncharacterized protein</fullName>
    </submittedName>
</protein>
<feature type="transmembrane region" description="Helical" evidence="1">
    <location>
        <begin position="503"/>
        <end position="520"/>
    </location>
</feature>
<organism evidence="2 3">
    <name type="scientific">Halothermothrix orenii (strain H 168 / OCM 544 / DSM 9562)</name>
    <dbReference type="NCBI Taxonomy" id="373903"/>
    <lineage>
        <taxon>Bacteria</taxon>
        <taxon>Bacillati</taxon>
        <taxon>Bacillota</taxon>
        <taxon>Clostridia</taxon>
        <taxon>Halanaerobiales</taxon>
        <taxon>Halothermotrichaceae</taxon>
        <taxon>Halothermothrix</taxon>
    </lineage>
</organism>
<dbReference type="EMBL" id="CP001098">
    <property type="protein sequence ID" value="ACL69041.1"/>
    <property type="molecule type" value="Genomic_DNA"/>
</dbReference>
<reference evidence="2 3" key="1">
    <citation type="journal article" date="2009" name="PLoS ONE">
        <title>Genome analysis of the anaerobic thermohalophilic bacterium Halothermothrix orenii.</title>
        <authorList>
            <person name="Mavromatis K."/>
            <person name="Ivanova N."/>
            <person name="Anderson I."/>
            <person name="Lykidis A."/>
            <person name="Hooper S.D."/>
            <person name="Sun H."/>
            <person name="Kunin V."/>
            <person name="Lapidus A."/>
            <person name="Hugenholtz P."/>
            <person name="Patel B."/>
            <person name="Kyrpides N.C."/>
        </authorList>
    </citation>
    <scope>NUCLEOTIDE SEQUENCE [LARGE SCALE GENOMIC DNA]</scope>
    <source>
        <strain evidence="3">H 168 / OCM 544 / DSM 9562</strain>
    </source>
</reference>
<evidence type="ECO:0000313" key="3">
    <source>
        <dbReference type="Proteomes" id="UP000000719"/>
    </source>
</evidence>
<feature type="transmembrane region" description="Helical" evidence="1">
    <location>
        <begin position="349"/>
        <end position="366"/>
    </location>
</feature>
<feature type="transmembrane region" description="Helical" evidence="1">
    <location>
        <begin position="386"/>
        <end position="408"/>
    </location>
</feature>
<feature type="transmembrane region" description="Helical" evidence="1">
    <location>
        <begin position="65"/>
        <end position="87"/>
    </location>
</feature>
<feature type="transmembrane region" description="Helical" evidence="1">
    <location>
        <begin position="136"/>
        <end position="160"/>
    </location>
</feature>
<dbReference type="Proteomes" id="UP000000719">
    <property type="component" value="Chromosome"/>
</dbReference>
<dbReference type="HOGENOM" id="CLU_035812_0_0_9"/>
<dbReference type="OrthoDB" id="2659138at2"/>
<feature type="transmembrane region" description="Helical" evidence="1">
    <location>
        <begin position="93"/>
        <end position="115"/>
    </location>
</feature>
<dbReference type="eggNOG" id="ENOG502Z7WB">
    <property type="taxonomic scope" value="Bacteria"/>
</dbReference>
<accession>B8D1G4</accession>
<feature type="transmembrane region" description="Helical" evidence="1">
    <location>
        <begin position="440"/>
        <end position="458"/>
    </location>
</feature>
<feature type="transmembrane region" description="Helical" evidence="1">
    <location>
        <begin position="526"/>
        <end position="543"/>
    </location>
</feature>
<keyword evidence="3" id="KW-1185">Reference proteome</keyword>
<dbReference type="RefSeq" id="WP_012635229.1">
    <property type="nucleotide sequence ID" value="NC_011899.1"/>
</dbReference>
<feature type="transmembrane region" description="Helical" evidence="1">
    <location>
        <begin position="204"/>
        <end position="223"/>
    </location>
</feature>
<evidence type="ECO:0000313" key="2">
    <source>
        <dbReference type="EMBL" id="ACL69041.1"/>
    </source>
</evidence>
<keyword evidence="1" id="KW-0812">Transmembrane</keyword>
<dbReference type="KEGG" id="hor:Hore_02800"/>
<proteinExistence type="predicted"/>
<name>B8D1G4_HALOH</name>
<dbReference type="STRING" id="373903.Hore_02800"/>
<feature type="transmembrane region" description="Helical" evidence="1">
    <location>
        <begin position="263"/>
        <end position="285"/>
    </location>
</feature>
<feature type="transmembrane region" description="Helical" evidence="1">
    <location>
        <begin position="166"/>
        <end position="192"/>
    </location>
</feature>
<dbReference type="AlphaFoldDB" id="B8D1G4"/>
<feature type="transmembrane region" description="Helical" evidence="1">
    <location>
        <begin position="464"/>
        <end position="482"/>
    </location>
</feature>
<sequence>MEDFKSLKILDRFKFIFEKFNIDYKVMREIVRLKLIMDQRRRHVIFGNTGKKEGGKKKNQFKNSLIIYGFYGFMVMMVFLIPVSLFLKMSLTTGFIMFFMMSQMLLDFSSVLLDLSDKLILLPGPLNSRTLNAAKLIHIFIYLTIISLVLVAPTLFIGTIKMGLSFLFVFFIEVFLMLFLVIFITACLYGLILKFFDGEKLKNAINYFQIGVAIILPISYQFVGDMFDVFGEKVVFTPDWWTYLLPPVWFAGPYELFLGGNTAPYVIGMTVLTVLVPVLGLLLYLKLINPYFEKNLSKLNNNKSGQNNFEKTWDMVSYKITGFFCKGNQETVFFRFIRQMLSRERRLKLSIYPVLGFAVIFPFIMLKNEIDFSAFRESLKNLSRGVGYYKLYLAIIFLPSILPILSYSEHHRGSWIYRVLPIRDYNIIHRAKIKAVFYKYNVFVFGLLALLFGWIYGLKILDDLLIMGLNMVLLTLVIGIFFRDDLPFTKEMGYQVDAGKKKTSIFILFLGLLLGGFHFISAFYPYLILIYGVLLITAIIVVWRKVFSYRVPGENV</sequence>
<keyword evidence="1" id="KW-0472">Membrane</keyword>
<keyword evidence="1" id="KW-1133">Transmembrane helix</keyword>
<gene>
    <name evidence="2" type="ordered locus">Hore_02800</name>
</gene>